<protein>
    <recommendedName>
        <fullName evidence="6">C2 NT-type domain-containing protein</fullName>
    </recommendedName>
</protein>
<evidence type="ECO:0000313" key="5">
    <source>
        <dbReference type="Proteomes" id="UP000007797"/>
    </source>
</evidence>
<dbReference type="GO" id="GO:0051020">
    <property type="term" value="F:GTPase binding"/>
    <property type="evidence" value="ECO:0007669"/>
    <property type="project" value="TreeGrafter"/>
</dbReference>
<feature type="domain" description="Dilute" evidence="2">
    <location>
        <begin position="777"/>
        <end position="1060"/>
    </location>
</feature>
<dbReference type="OrthoDB" id="20149at2759"/>
<dbReference type="InterPro" id="IPR019448">
    <property type="entry name" value="NT-C2"/>
</dbReference>
<dbReference type="Gene3D" id="1.10.287.1490">
    <property type="match status" value="1"/>
</dbReference>
<dbReference type="PROSITE" id="PS51840">
    <property type="entry name" value="C2_NT"/>
    <property type="match status" value="1"/>
</dbReference>
<sequence>MDRFKKQSESILGKGKEGLMKIKTASTGGGGASGKEQGKFQFDIKIYFVENLAITSGMVYVSWKRGSKSTNNGKTRSMPIVDKRVVFDHNVQMITTLLKTPKKTFESKNISISIKEDKGKKGTTIGKTIVDLAEFTNAKDEQRKIISIKPKKGKTPLNFVMGVKTTEMQIGPDEEPMTETDLNSNDGSDDEEDVEDFTQDDDTTSDISSSTSHSHSNNNDHSNGHSSTSPQLVKTPSSSSISTPSSSLSPFTKLMEKKQDKEKDDKKETDYKKRIGELEKEVSDLKKKPATTTAAAAPTQEVGDLKKRIKELAGENVDLEDRVKELEEKLASGGSGSGSSSPSISSSSLKDQRLIADLQDQVKQKDEQIRKKDDAIKQKEYENSELSSKNRQLERDNTDLKSRPQQQPQQNGNNNNNGNQEEVESLRKEIHQLKLEAAAQLSPATGPLVGGGTLELKRKIQDLNREIKDKDETISKLKAGGGGGGSSTPTPVAQPSPSTIQMANMEKQVQELNKTVTSQKQEIEKLKDLNSSMSKKPSSSSSSPPSDELKKELIDVKDKLTAAKDETSQYRERAEHAEKQLSYKTEDMEELEDRLSRRIRDLEEAKDQLESKLNNQTASAASLSLMSGSSSKSSSSSDKNSKEAAKQLDKERQEREQVERNLEKERQELGREREKVKKLEREVKELKDRVRQLESQLESGGTHHGSGASSPMSTGSMSSSTVAKSDLQEREENRIIEQCIYTQSLTFRDGVGASAYSLYHQLLDQNAFSQENSRLFNKVISSLTQTVEKSMENSGDLCYWISNVSGLIHLIKDGPNNLDNDRDPLLDGILIDQQITSPSTNSRRSPSVSFYYQLESLCRETYSLLLHNIYKKLKSKISNIYQASCILDKKSNNRLSSTLNHTNDDLNKICKVLSKFMTMMKDKYVFDSIIQQFFSQTFYYISNSLLNEILEGGSSNNSCSPSSGFKIKLSLSKIEDWVASSEERDLLNYCRDFLGGIADAANLMVIDKSIFTDTESIQSAFTTLNVLQIKRLLEIWKPDQLSPDPIPSSVLSMSRSNWNRPVQNLQLTIDPTILLNVSPVLD</sequence>
<dbReference type="EMBL" id="GL883008">
    <property type="protein sequence ID" value="EGG22870.1"/>
    <property type="molecule type" value="Genomic_DNA"/>
</dbReference>
<dbReference type="InterPro" id="IPR002710">
    <property type="entry name" value="Dilute_dom"/>
</dbReference>
<proteinExistence type="predicted"/>
<feature type="compositionally biased region" description="Low complexity" evidence="1">
    <location>
        <begin position="705"/>
        <end position="725"/>
    </location>
</feature>
<dbReference type="KEGG" id="dfa:DFA_05000"/>
<feature type="compositionally biased region" description="Low complexity" evidence="1">
    <location>
        <begin position="205"/>
        <end position="252"/>
    </location>
</feature>
<dbReference type="PROSITE" id="PS51126">
    <property type="entry name" value="DILUTE"/>
    <property type="match status" value="1"/>
</dbReference>
<dbReference type="PANTHER" id="PTHR16027">
    <property type="entry name" value="DILUTE DOMAIN-CONTAINING PROTEIN YPR089W"/>
    <property type="match status" value="1"/>
</dbReference>
<evidence type="ECO:0000259" key="3">
    <source>
        <dbReference type="PROSITE" id="PS51840"/>
    </source>
</evidence>
<feature type="region of interest" description="Disordered" evidence="1">
    <location>
        <begin position="690"/>
        <end position="728"/>
    </location>
</feature>
<dbReference type="PANTHER" id="PTHR16027:SF8">
    <property type="entry name" value="C2 NT-TYPE DOMAIN-CONTAINING PROTEIN-RELATED"/>
    <property type="match status" value="1"/>
</dbReference>
<dbReference type="GeneID" id="14875160"/>
<dbReference type="InterPro" id="IPR052072">
    <property type="entry name" value="Vascular_dev_regulator"/>
</dbReference>
<dbReference type="Gene3D" id="1.20.5.340">
    <property type="match status" value="1"/>
</dbReference>
<feature type="compositionally biased region" description="Basic and acidic residues" evidence="1">
    <location>
        <begin position="254"/>
        <end position="287"/>
    </location>
</feature>
<organism evidence="4 5">
    <name type="scientific">Cavenderia fasciculata</name>
    <name type="common">Slime mold</name>
    <name type="synonym">Dictyostelium fasciculatum</name>
    <dbReference type="NCBI Taxonomy" id="261658"/>
    <lineage>
        <taxon>Eukaryota</taxon>
        <taxon>Amoebozoa</taxon>
        <taxon>Evosea</taxon>
        <taxon>Eumycetozoa</taxon>
        <taxon>Dictyostelia</taxon>
        <taxon>Acytosteliales</taxon>
        <taxon>Cavenderiaceae</taxon>
        <taxon>Cavenderia</taxon>
    </lineage>
</organism>
<feature type="region of interest" description="Disordered" evidence="1">
    <location>
        <begin position="525"/>
        <end position="592"/>
    </location>
</feature>
<feature type="compositionally biased region" description="Basic and acidic residues" evidence="1">
    <location>
        <begin position="313"/>
        <end position="330"/>
    </location>
</feature>
<dbReference type="Proteomes" id="UP000007797">
    <property type="component" value="Unassembled WGS sequence"/>
</dbReference>
<feature type="region of interest" description="Disordered" evidence="1">
    <location>
        <begin position="464"/>
        <end position="498"/>
    </location>
</feature>
<dbReference type="RefSeq" id="XP_004360721.1">
    <property type="nucleotide sequence ID" value="XM_004360664.1"/>
</dbReference>
<feature type="compositionally biased region" description="Polar residues" evidence="1">
    <location>
        <begin position="487"/>
        <end position="498"/>
    </location>
</feature>
<dbReference type="Pfam" id="PF10358">
    <property type="entry name" value="NT-C2"/>
    <property type="match status" value="1"/>
</dbReference>
<evidence type="ECO:0000256" key="1">
    <source>
        <dbReference type="SAM" id="MobiDB-lite"/>
    </source>
</evidence>
<feature type="compositionally biased region" description="Basic and acidic residues" evidence="1">
    <location>
        <begin position="464"/>
        <end position="475"/>
    </location>
</feature>
<keyword evidence="5" id="KW-1185">Reference proteome</keyword>
<feature type="compositionally biased region" description="Basic and acidic residues" evidence="1">
    <location>
        <begin position="639"/>
        <end position="674"/>
    </location>
</feature>
<feature type="compositionally biased region" description="Low complexity" evidence="1">
    <location>
        <begin position="404"/>
        <end position="420"/>
    </location>
</feature>
<evidence type="ECO:0000313" key="4">
    <source>
        <dbReference type="EMBL" id="EGG22870.1"/>
    </source>
</evidence>
<evidence type="ECO:0000259" key="2">
    <source>
        <dbReference type="PROSITE" id="PS51126"/>
    </source>
</evidence>
<gene>
    <name evidence="4" type="ORF">DFA_05000</name>
</gene>
<dbReference type="OMA" id="HLIKDGP"/>
<feature type="compositionally biased region" description="Low complexity" evidence="1">
    <location>
        <begin position="338"/>
        <end position="348"/>
    </location>
</feature>
<feature type="compositionally biased region" description="Basic and acidic residues" evidence="1">
    <location>
        <begin position="350"/>
        <end position="382"/>
    </location>
</feature>
<feature type="compositionally biased region" description="Basic and acidic residues" evidence="1">
    <location>
        <begin position="547"/>
        <end position="586"/>
    </location>
</feature>
<dbReference type="STRING" id="1054147.F4PMX7"/>
<reference evidence="5" key="1">
    <citation type="journal article" date="2011" name="Genome Res.">
        <title>Phylogeny-wide analysis of social amoeba genomes highlights ancient origins for complex intercellular communication.</title>
        <authorList>
            <person name="Heidel A.J."/>
            <person name="Lawal H.M."/>
            <person name="Felder M."/>
            <person name="Schilde C."/>
            <person name="Helps N.R."/>
            <person name="Tunggal B."/>
            <person name="Rivero F."/>
            <person name="John U."/>
            <person name="Schleicher M."/>
            <person name="Eichinger L."/>
            <person name="Platzer M."/>
            <person name="Noegel A.A."/>
            <person name="Schaap P."/>
            <person name="Gloeckner G."/>
        </authorList>
    </citation>
    <scope>NUCLEOTIDE SEQUENCE [LARGE SCALE GENOMIC DNA]</scope>
    <source>
        <strain evidence="5">SH3</strain>
    </source>
</reference>
<evidence type="ECO:0008006" key="6">
    <source>
        <dbReference type="Google" id="ProtNLM"/>
    </source>
</evidence>
<accession>F4PMX7</accession>
<feature type="compositionally biased region" description="Low complexity" evidence="1">
    <location>
        <begin position="618"/>
        <end position="638"/>
    </location>
</feature>
<feature type="region of interest" description="Disordered" evidence="1">
    <location>
        <begin position="167"/>
        <end position="301"/>
    </location>
</feature>
<feature type="compositionally biased region" description="Low complexity" evidence="1">
    <location>
        <begin position="290"/>
        <end position="299"/>
    </location>
</feature>
<feature type="compositionally biased region" description="Low complexity" evidence="1">
    <location>
        <begin position="531"/>
        <end position="546"/>
    </location>
</feature>
<feature type="compositionally biased region" description="Acidic residues" evidence="1">
    <location>
        <begin position="187"/>
        <end position="204"/>
    </location>
</feature>
<dbReference type="SMART" id="SM01132">
    <property type="entry name" value="DIL"/>
    <property type="match status" value="1"/>
</dbReference>
<dbReference type="Pfam" id="PF01843">
    <property type="entry name" value="DIL"/>
    <property type="match status" value="1"/>
</dbReference>
<feature type="region of interest" description="Disordered" evidence="1">
    <location>
        <begin position="607"/>
        <end position="674"/>
    </location>
</feature>
<feature type="domain" description="C2 NT-type" evidence="3">
    <location>
        <begin position="30"/>
        <end position="165"/>
    </location>
</feature>
<feature type="region of interest" description="Disordered" evidence="1">
    <location>
        <begin position="313"/>
        <end position="429"/>
    </location>
</feature>
<name>F4PMX7_CACFS</name>
<feature type="compositionally biased region" description="Basic and acidic residues" evidence="1">
    <location>
        <begin position="391"/>
        <end position="402"/>
    </location>
</feature>
<dbReference type="AlphaFoldDB" id="F4PMX7"/>